<evidence type="ECO:0000259" key="4">
    <source>
        <dbReference type="PROSITE" id="PS01124"/>
    </source>
</evidence>
<reference evidence="5" key="1">
    <citation type="submission" date="2020-12" db="EMBL/GenBank/DDBJ databases">
        <title>Prauserella sp. ASG 168, a novel actinomycete isolated from cave rock.</title>
        <authorList>
            <person name="Suriyachadkun C."/>
        </authorList>
    </citation>
    <scope>NUCLEOTIDE SEQUENCE</scope>
    <source>
        <strain evidence="5">ASG 168</strain>
    </source>
</reference>
<evidence type="ECO:0000256" key="1">
    <source>
        <dbReference type="ARBA" id="ARBA00023015"/>
    </source>
</evidence>
<dbReference type="PROSITE" id="PS01124">
    <property type="entry name" value="HTH_ARAC_FAMILY_2"/>
    <property type="match status" value="1"/>
</dbReference>
<dbReference type="Proteomes" id="UP000635245">
    <property type="component" value="Unassembled WGS sequence"/>
</dbReference>
<keyword evidence="2" id="KW-0238">DNA-binding</keyword>
<keyword evidence="3" id="KW-0804">Transcription</keyword>
<dbReference type="InterPro" id="IPR046532">
    <property type="entry name" value="DUF6597"/>
</dbReference>
<dbReference type="Gene3D" id="1.10.10.60">
    <property type="entry name" value="Homeodomain-like"/>
    <property type="match status" value="1"/>
</dbReference>
<comment type="caution">
    <text evidence="5">The sequence shown here is derived from an EMBL/GenBank/DDBJ whole genome shotgun (WGS) entry which is preliminary data.</text>
</comment>
<evidence type="ECO:0000256" key="3">
    <source>
        <dbReference type="ARBA" id="ARBA00023163"/>
    </source>
</evidence>
<dbReference type="Pfam" id="PF12833">
    <property type="entry name" value="HTH_18"/>
    <property type="match status" value="1"/>
</dbReference>
<feature type="domain" description="HTH araC/xylS-type" evidence="4">
    <location>
        <begin position="135"/>
        <end position="236"/>
    </location>
</feature>
<evidence type="ECO:0000313" key="6">
    <source>
        <dbReference type="Proteomes" id="UP000635245"/>
    </source>
</evidence>
<dbReference type="EMBL" id="JAENJH010000002">
    <property type="protein sequence ID" value="MBK1785203.1"/>
    <property type="molecule type" value="Genomic_DNA"/>
</dbReference>
<organism evidence="5 6">
    <name type="scientific">Prauserella cavernicola</name>
    <dbReference type="NCBI Taxonomy" id="2800127"/>
    <lineage>
        <taxon>Bacteria</taxon>
        <taxon>Bacillati</taxon>
        <taxon>Actinomycetota</taxon>
        <taxon>Actinomycetes</taxon>
        <taxon>Pseudonocardiales</taxon>
        <taxon>Pseudonocardiaceae</taxon>
        <taxon>Prauserella</taxon>
    </lineage>
</organism>
<dbReference type="SUPFAM" id="SSF46689">
    <property type="entry name" value="Homeodomain-like"/>
    <property type="match status" value="1"/>
</dbReference>
<dbReference type="AlphaFoldDB" id="A0A934V615"/>
<dbReference type="PROSITE" id="PS00041">
    <property type="entry name" value="HTH_ARAC_FAMILY_1"/>
    <property type="match status" value="1"/>
</dbReference>
<dbReference type="PANTHER" id="PTHR46796">
    <property type="entry name" value="HTH-TYPE TRANSCRIPTIONAL ACTIVATOR RHAS-RELATED"/>
    <property type="match status" value="1"/>
</dbReference>
<dbReference type="InterPro" id="IPR050204">
    <property type="entry name" value="AraC_XylS_family_regulators"/>
</dbReference>
<keyword evidence="1" id="KW-0805">Transcription regulation</keyword>
<gene>
    <name evidence="5" type="ORF">JHE00_12790</name>
</gene>
<accession>A0A934V615</accession>
<protein>
    <submittedName>
        <fullName evidence="5">AraC family transcriptional regulator</fullName>
    </submittedName>
</protein>
<dbReference type="InterPro" id="IPR018062">
    <property type="entry name" value="HTH_AraC-typ_CS"/>
</dbReference>
<dbReference type="SMART" id="SM00342">
    <property type="entry name" value="HTH_ARAC"/>
    <property type="match status" value="1"/>
</dbReference>
<sequence>MEALRPFVQYYWVVRWDLRGRPAHLQRVLPNLSVHVSFSRAASGVWAPSREVFSHLLEDRDQVLGARFRPGCFRSFARRPMSEFSGRVVSLAEVFGPQARETEDELLAAAEPAEMARLADELLGKDVPALSAAEEQARDAVRVVASDPGMTRVAALAEATGLSARTLQRLFATCVGVSPKWAIRVHRLDDAARRIADDPGLNHADLAHELGYSDQAHFVRDFTTVVGTPPARYARAQAAEPRT</sequence>
<dbReference type="GO" id="GO:0043565">
    <property type="term" value="F:sequence-specific DNA binding"/>
    <property type="evidence" value="ECO:0007669"/>
    <property type="project" value="InterPro"/>
</dbReference>
<dbReference type="Pfam" id="PF20240">
    <property type="entry name" value="DUF6597"/>
    <property type="match status" value="1"/>
</dbReference>
<evidence type="ECO:0000256" key="2">
    <source>
        <dbReference type="ARBA" id="ARBA00023125"/>
    </source>
</evidence>
<evidence type="ECO:0000313" key="5">
    <source>
        <dbReference type="EMBL" id="MBK1785203.1"/>
    </source>
</evidence>
<dbReference type="InterPro" id="IPR018060">
    <property type="entry name" value="HTH_AraC"/>
</dbReference>
<dbReference type="InterPro" id="IPR009057">
    <property type="entry name" value="Homeodomain-like_sf"/>
</dbReference>
<name>A0A934V615_9PSEU</name>
<proteinExistence type="predicted"/>
<keyword evidence="6" id="KW-1185">Reference proteome</keyword>
<dbReference type="GO" id="GO:0003700">
    <property type="term" value="F:DNA-binding transcription factor activity"/>
    <property type="evidence" value="ECO:0007669"/>
    <property type="project" value="InterPro"/>
</dbReference>